<name>A0A2N6SEB4_9BACL</name>
<keyword evidence="1" id="KW-0812">Transmembrane</keyword>
<dbReference type="STRING" id="84135.GCA_001052115_01129"/>
<feature type="transmembrane region" description="Helical" evidence="1">
    <location>
        <begin position="102"/>
        <end position="122"/>
    </location>
</feature>
<reference evidence="2 3" key="1">
    <citation type="submission" date="2017-09" db="EMBL/GenBank/DDBJ databases">
        <title>Bacterial strain isolated from the female urinary microbiota.</title>
        <authorList>
            <person name="Thomas-White K."/>
            <person name="Kumar N."/>
            <person name="Forster S."/>
            <person name="Putonti C."/>
            <person name="Lawley T."/>
            <person name="Wolfe A.J."/>
        </authorList>
    </citation>
    <scope>NUCLEOTIDE SEQUENCE [LARGE SCALE GENOMIC DNA]</scope>
    <source>
        <strain evidence="2 3">UMB0186</strain>
    </source>
</reference>
<dbReference type="PIRSF" id="PIRSF031501">
    <property type="entry name" value="QueT"/>
    <property type="match status" value="1"/>
</dbReference>
<feature type="transmembrane region" description="Helical" evidence="1">
    <location>
        <begin position="75"/>
        <end position="95"/>
    </location>
</feature>
<dbReference type="InterPro" id="IPR010387">
    <property type="entry name" value="QueT"/>
</dbReference>
<accession>A0A2N6SEB4</accession>
<evidence type="ECO:0000313" key="3">
    <source>
        <dbReference type="Proteomes" id="UP000235670"/>
    </source>
</evidence>
<keyword evidence="1" id="KW-1133">Transmembrane helix</keyword>
<dbReference type="Proteomes" id="UP000235670">
    <property type="component" value="Unassembled WGS sequence"/>
</dbReference>
<feature type="transmembrane region" description="Helical" evidence="1">
    <location>
        <begin position="12"/>
        <end position="31"/>
    </location>
</feature>
<feature type="transmembrane region" description="Helical" evidence="1">
    <location>
        <begin position="52"/>
        <end position="69"/>
    </location>
</feature>
<evidence type="ECO:0000256" key="1">
    <source>
        <dbReference type="SAM" id="Phobius"/>
    </source>
</evidence>
<gene>
    <name evidence="2" type="ORF">CJ218_05475</name>
</gene>
<protein>
    <submittedName>
        <fullName evidence="2">QueT transporter family protein</fullName>
    </submittedName>
</protein>
<dbReference type="EMBL" id="PNGT01000005">
    <property type="protein sequence ID" value="PMC52288.1"/>
    <property type="molecule type" value="Genomic_DNA"/>
</dbReference>
<keyword evidence="1" id="KW-0472">Membrane</keyword>
<dbReference type="AlphaFoldDB" id="A0A2N6SEB4"/>
<dbReference type="RefSeq" id="WP_102189898.1">
    <property type="nucleotide sequence ID" value="NZ_CAUTAO010000027.1"/>
</dbReference>
<dbReference type="OrthoDB" id="1706970at2"/>
<dbReference type="PANTHER" id="PTHR40044">
    <property type="entry name" value="INTEGRAL MEMBRANE PROTEIN-RELATED"/>
    <property type="match status" value="1"/>
</dbReference>
<organism evidence="2 3">
    <name type="scientific">Gemella sanguinis</name>
    <dbReference type="NCBI Taxonomy" id="84135"/>
    <lineage>
        <taxon>Bacteria</taxon>
        <taxon>Bacillati</taxon>
        <taxon>Bacillota</taxon>
        <taxon>Bacilli</taxon>
        <taxon>Bacillales</taxon>
        <taxon>Gemellaceae</taxon>
        <taxon>Gemella</taxon>
    </lineage>
</organism>
<proteinExistence type="predicted"/>
<dbReference type="Pfam" id="PF06177">
    <property type="entry name" value="QueT"/>
    <property type="match status" value="1"/>
</dbReference>
<comment type="caution">
    <text evidence="2">The sequence shown here is derived from an EMBL/GenBank/DDBJ whole genome shotgun (WGS) entry which is preliminary data.</text>
</comment>
<dbReference type="PANTHER" id="PTHR40044:SF1">
    <property type="entry name" value="INTEGRAL MEMBRANE PROTEIN"/>
    <property type="match status" value="1"/>
</dbReference>
<feature type="transmembrane region" description="Helical" evidence="1">
    <location>
        <begin position="142"/>
        <end position="164"/>
    </location>
</feature>
<sequence length="176" mass="19356">MRNNTVKTLTIQALIAAIYVVLTVAIAPFSYGAVQFRISESLSQLVVFSKKYWFPITLGVAIANIFSPLGIVDVFFGTLGTGLALAISVFVFKFIKNRIVKHIVNIVLYLIICMPIIAYEIVIFSGENSTRVPFEFGAFTTIYGSLLLSQVVVMVLGIIITEALNKVVNLKKVFNA</sequence>
<evidence type="ECO:0000313" key="2">
    <source>
        <dbReference type="EMBL" id="PMC52288.1"/>
    </source>
</evidence>